<reference evidence="8" key="1">
    <citation type="submission" date="2020-12" db="EMBL/GenBank/DDBJ databases">
        <title>Oil enriched cultivation method for isolating marine PHA-producing bacteria.</title>
        <authorList>
            <person name="Zheng W."/>
            <person name="Yu S."/>
            <person name="Huang Y."/>
        </authorList>
    </citation>
    <scope>NUCLEOTIDE SEQUENCE</scope>
    <source>
        <strain evidence="8">SY-2-12</strain>
    </source>
</reference>
<keyword evidence="4" id="KW-0408">Iron</keyword>
<evidence type="ECO:0000256" key="5">
    <source>
        <dbReference type="ARBA" id="ARBA00022729"/>
    </source>
</evidence>
<feature type="domain" description="Fe/B12 periplasmic-binding" evidence="7">
    <location>
        <begin position="43"/>
        <end position="306"/>
    </location>
</feature>
<dbReference type="Gene3D" id="3.40.50.1980">
    <property type="entry name" value="Nitrogenase molybdenum iron protein domain"/>
    <property type="match status" value="2"/>
</dbReference>
<dbReference type="PANTHER" id="PTHR30532">
    <property type="entry name" value="IRON III DICITRATE-BINDING PERIPLASMIC PROTEIN"/>
    <property type="match status" value="1"/>
</dbReference>
<evidence type="ECO:0000259" key="7">
    <source>
        <dbReference type="PROSITE" id="PS50983"/>
    </source>
</evidence>
<evidence type="ECO:0000313" key="9">
    <source>
        <dbReference type="Proteomes" id="UP000664096"/>
    </source>
</evidence>
<evidence type="ECO:0000256" key="6">
    <source>
        <dbReference type="SAM" id="SignalP"/>
    </source>
</evidence>
<feature type="signal peptide" evidence="6">
    <location>
        <begin position="1"/>
        <end position="19"/>
    </location>
</feature>
<dbReference type="PROSITE" id="PS50983">
    <property type="entry name" value="FE_B12_PBP"/>
    <property type="match status" value="1"/>
</dbReference>
<dbReference type="RefSeq" id="WP_207138265.1">
    <property type="nucleotide sequence ID" value="NZ_JAEKJZ010000001.1"/>
</dbReference>
<keyword evidence="4" id="KW-0406">Ion transport</keyword>
<evidence type="ECO:0000256" key="2">
    <source>
        <dbReference type="ARBA" id="ARBA00008814"/>
    </source>
</evidence>
<dbReference type="Pfam" id="PF01497">
    <property type="entry name" value="Peripla_BP_2"/>
    <property type="match status" value="1"/>
</dbReference>
<organism evidence="8 9">
    <name type="scientific">Roseibium aggregatum</name>
    <dbReference type="NCBI Taxonomy" id="187304"/>
    <lineage>
        <taxon>Bacteria</taxon>
        <taxon>Pseudomonadati</taxon>
        <taxon>Pseudomonadota</taxon>
        <taxon>Alphaproteobacteria</taxon>
        <taxon>Hyphomicrobiales</taxon>
        <taxon>Stappiaceae</taxon>
        <taxon>Roseibium</taxon>
    </lineage>
</organism>
<comment type="similarity">
    <text evidence="2">Belongs to the bacterial solute-binding protein 8 family.</text>
</comment>
<name>A0A939EBK0_9HYPH</name>
<accession>A0A939EBK0</accession>
<evidence type="ECO:0000313" key="8">
    <source>
        <dbReference type="EMBL" id="MBN9668890.1"/>
    </source>
</evidence>
<dbReference type="PROSITE" id="PS51257">
    <property type="entry name" value="PROKAR_LIPOPROTEIN"/>
    <property type="match status" value="1"/>
</dbReference>
<evidence type="ECO:0000256" key="3">
    <source>
        <dbReference type="ARBA" id="ARBA00022448"/>
    </source>
</evidence>
<dbReference type="AlphaFoldDB" id="A0A939EBK0"/>
<dbReference type="GO" id="GO:1901678">
    <property type="term" value="P:iron coordination entity transport"/>
    <property type="evidence" value="ECO:0007669"/>
    <property type="project" value="UniProtKB-ARBA"/>
</dbReference>
<gene>
    <name evidence="8" type="ORF">JF539_00985</name>
</gene>
<evidence type="ECO:0000256" key="1">
    <source>
        <dbReference type="ARBA" id="ARBA00004196"/>
    </source>
</evidence>
<dbReference type="InterPro" id="IPR002491">
    <property type="entry name" value="ABC_transptr_periplasmic_BD"/>
</dbReference>
<dbReference type="Proteomes" id="UP000664096">
    <property type="component" value="Unassembled WGS sequence"/>
</dbReference>
<dbReference type="CDD" id="cd01146">
    <property type="entry name" value="FhuD"/>
    <property type="match status" value="1"/>
</dbReference>
<protein>
    <submittedName>
        <fullName evidence="8">Iron-siderophore ABC transporter substrate-binding protein</fullName>
    </submittedName>
</protein>
<sequence>MRLTGLFICFTLCFPPALAACEGETVAEGIYGDPVCVPSSPKRIVTLEPWLSLGTLVELDAPVVGVPVMGIQDQGLRDHAEAASMGDVGHPMQPSLERIIALQPDLIVGSTYIHGQIHEKLSQVAPTLLLDQMGWKEHYLLLARISGRLKQAREKLGDFERRAGAISDRVPDGLKVSAVRVARQGFQVYLDGPGAYAPYQVLREAGVQRTDYETTLESTMVKRPDWEEISALDGDILLYVVAAGMDTADDEQLATSTAGNPLWQTLPAVKAGRAHRVDRTTWMAFHGLASAHRVLDDVERYILDAPSAGEERSPRQ</sequence>
<proteinExistence type="inferred from homology"/>
<keyword evidence="3" id="KW-0813">Transport</keyword>
<feature type="chain" id="PRO_5037067617" evidence="6">
    <location>
        <begin position="20"/>
        <end position="316"/>
    </location>
</feature>
<dbReference type="SUPFAM" id="SSF53807">
    <property type="entry name" value="Helical backbone' metal receptor"/>
    <property type="match status" value="1"/>
</dbReference>
<evidence type="ECO:0000256" key="4">
    <source>
        <dbReference type="ARBA" id="ARBA00022496"/>
    </source>
</evidence>
<dbReference type="GO" id="GO:0030288">
    <property type="term" value="C:outer membrane-bounded periplasmic space"/>
    <property type="evidence" value="ECO:0007669"/>
    <property type="project" value="TreeGrafter"/>
</dbReference>
<comment type="subcellular location">
    <subcellularLocation>
        <location evidence="1">Cell envelope</location>
    </subcellularLocation>
</comment>
<keyword evidence="5 6" id="KW-0732">Signal</keyword>
<dbReference type="InterPro" id="IPR051313">
    <property type="entry name" value="Bact_iron-sidero_bind"/>
</dbReference>
<keyword evidence="4" id="KW-0410">Iron transport</keyword>
<dbReference type="PANTHER" id="PTHR30532:SF25">
    <property type="entry name" value="IRON(III) DICITRATE-BINDING PERIPLASMIC PROTEIN"/>
    <property type="match status" value="1"/>
</dbReference>
<comment type="caution">
    <text evidence="8">The sequence shown here is derived from an EMBL/GenBank/DDBJ whole genome shotgun (WGS) entry which is preliminary data.</text>
</comment>
<dbReference type="EMBL" id="JAEKJZ010000001">
    <property type="protein sequence ID" value="MBN9668890.1"/>
    <property type="molecule type" value="Genomic_DNA"/>
</dbReference>